<dbReference type="Proteomes" id="UP001596058">
    <property type="component" value="Unassembled WGS sequence"/>
</dbReference>
<reference evidence="2" key="1">
    <citation type="journal article" date="2019" name="Int. J. Syst. Evol. Microbiol.">
        <title>The Global Catalogue of Microorganisms (GCM) 10K type strain sequencing project: providing services to taxonomists for standard genome sequencing and annotation.</title>
        <authorList>
            <consortium name="The Broad Institute Genomics Platform"/>
            <consortium name="The Broad Institute Genome Sequencing Center for Infectious Disease"/>
            <person name="Wu L."/>
            <person name="Ma J."/>
        </authorList>
    </citation>
    <scope>NUCLEOTIDE SEQUENCE [LARGE SCALE GENOMIC DNA]</scope>
    <source>
        <strain evidence="2">CCUG 53903</strain>
    </source>
</reference>
<sequence>MTDVIENLSMDVPELLRRAAALVPAHVRSDVGMSAQDVLEYLGHDEWEVALGVLEDFDGIHWQPVEYWTFLADAAQQMWLKHDAAWCHWRATETRNGLLLRADLQLISPEAGGRRLPIPGAGQLRPMWGIGSPDLPDGLADLHVGFVWVESAREVPPGGQGHLRLCPLSPANWRHLSPGDQITMHEQKPVGGIATITEIQIRESFAT</sequence>
<dbReference type="EMBL" id="JBHSPA010000010">
    <property type="protein sequence ID" value="MFC5823640.1"/>
    <property type="molecule type" value="Genomic_DNA"/>
</dbReference>
<organism evidence="1 2">
    <name type="scientific">Nonomuraea insulae</name>
    <dbReference type="NCBI Taxonomy" id="1616787"/>
    <lineage>
        <taxon>Bacteria</taxon>
        <taxon>Bacillati</taxon>
        <taxon>Actinomycetota</taxon>
        <taxon>Actinomycetes</taxon>
        <taxon>Streptosporangiales</taxon>
        <taxon>Streptosporangiaceae</taxon>
        <taxon>Nonomuraea</taxon>
    </lineage>
</organism>
<protein>
    <submittedName>
        <fullName evidence="1">Uncharacterized protein</fullName>
    </submittedName>
</protein>
<evidence type="ECO:0000313" key="2">
    <source>
        <dbReference type="Proteomes" id="UP001596058"/>
    </source>
</evidence>
<evidence type="ECO:0000313" key="1">
    <source>
        <dbReference type="EMBL" id="MFC5823640.1"/>
    </source>
</evidence>
<comment type="caution">
    <text evidence="1">The sequence shown here is derived from an EMBL/GenBank/DDBJ whole genome shotgun (WGS) entry which is preliminary data.</text>
</comment>
<gene>
    <name evidence="1" type="ORF">ACFPZ3_07240</name>
</gene>
<dbReference type="RefSeq" id="WP_379513170.1">
    <property type="nucleotide sequence ID" value="NZ_JBHSPA010000010.1"/>
</dbReference>
<proteinExistence type="predicted"/>
<name>A0ABW1CD60_9ACTN</name>
<accession>A0ABW1CD60</accession>
<keyword evidence="2" id="KW-1185">Reference proteome</keyword>